<protein>
    <recommendedName>
        <fullName evidence="4">Secreted protein</fullName>
    </recommendedName>
</protein>
<keyword evidence="3" id="KW-1185">Reference proteome</keyword>
<proteinExistence type="predicted"/>
<evidence type="ECO:0000313" key="3">
    <source>
        <dbReference type="Proteomes" id="UP000823388"/>
    </source>
</evidence>
<feature type="signal peptide" evidence="1">
    <location>
        <begin position="1"/>
        <end position="18"/>
    </location>
</feature>
<comment type="caution">
    <text evidence="2">The sequence shown here is derived from an EMBL/GenBank/DDBJ whole genome shotgun (WGS) entry which is preliminary data.</text>
</comment>
<evidence type="ECO:0000256" key="1">
    <source>
        <dbReference type="SAM" id="SignalP"/>
    </source>
</evidence>
<accession>A0A8T0NFG9</accession>
<sequence length="78" mass="8128">MVMALVTAALQIASYILLQPPPDTKVLAMTEQPPEVVIVGSRPRNLARRPATTRAAAACSETRAEASGFVFAAAASGF</sequence>
<evidence type="ECO:0000313" key="2">
    <source>
        <dbReference type="EMBL" id="KAG2545786.1"/>
    </source>
</evidence>
<dbReference type="AlphaFoldDB" id="A0A8T0NFG9"/>
<evidence type="ECO:0008006" key="4">
    <source>
        <dbReference type="Google" id="ProtNLM"/>
    </source>
</evidence>
<gene>
    <name evidence="2" type="ORF">PVAP13_9KG458242</name>
</gene>
<feature type="chain" id="PRO_5035752423" description="Secreted protein" evidence="1">
    <location>
        <begin position="19"/>
        <end position="78"/>
    </location>
</feature>
<name>A0A8T0NFG9_PANVG</name>
<organism evidence="2 3">
    <name type="scientific">Panicum virgatum</name>
    <name type="common">Blackwell switchgrass</name>
    <dbReference type="NCBI Taxonomy" id="38727"/>
    <lineage>
        <taxon>Eukaryota</taxon>
        <taxon>Viridiplantae</taxon>
        <taxon>Streptophyta</taxon>
        <taxon>Embryophyta</taxon>
        <taxon>Tracheophyta</taxon>
        <taxon>Spermatophyta</taxon>
        <taxon>Magnoliopsida</taxon>
        <taxon>Liliopsida</taxon>
        <taxon>Poales</taxon>
        <taxon>Poaceae</taxon>
        <taxon>PACMAD clade</taxon>
        <taxon>Panicoideae</taxon>
        <taxon>Panicodae</taxon>
        <taxon>Paniceae</taxon>
        <taxon>Panicinae</taxon>
        <taxon>Panicum</taxon>
        <taxon>Panicum sect. Hiantes</taxon>
    </lineage>
</organism>
<dbReference type="EMBL" id="CM029053">
    <property type="protein sequence ID" value="KAG2545786.1"/>
    <property type="molecule type" value="Genomic_DNA"/>
</dbReference>
<reference evidence="2" key="1">
    <citation type="submission" date="2020-05" db="EMBL/GenBank/DDBJ databases">
        <title>WGS assembly of Panicum virgatum.</title>
        <authorList>
            <person name="Lovell J.T."/>
            <person name="Jenkins J."/>
            <person name="Shu S."/>
            <person name="Juenger T.E."/>
            <person name="Schmutz J."/>
        </authorList>
    </citation>
    <scope>NUCLEOTIDE SEQUENCE</scope>
    <source>
        <strain evidence="2">AP13</strain>
    </source>
</reference>
<dbReference type="Proteomes" id="UP000823388">
    <property type="component" value="Chromosome 9K"/>
</dbReference>
<keyword evidence="1" id="KW-0732">Signal</keyword>